<dbReference type="InterPro" id="IPR013685">
    <property type="entry name" value="POTRA_FtsQ_type"/>
</dbReference>
<dbReference type="AlphaFoldDB" id="A0A2A5RQ76"/>
<keyword evidence="2 8" id="KW-1003">Cell membrane</keyword>
<evidence type="ECO:0000256" key="3">
    <source>
        <dbReference type="ARBA" id="ARBA00022618"/>
    </source>
</evidence>
<keyword evidence="3 8" id="KW-0132">Cell division</keyword>
<feature type="domain" description="POTRA" evidence="10">
    <location>
        <begin position="192"/>
        <end position="263"/>
    </location>
</feature>
<keyword evidence="7 8" id="KW-0131">Cell cycle</keyword>
<comment type="caution">
    <text evidence="11">The sequence shown here is derived from an EMBL/GenBank/DDBJ whole genome shotgun (WGS) entry which is preliminary data.</text>
</comment>
<accession>A0A2A5RQ76</accession>
<dbReference type="Proteomes" id="UP000218181">
    <property type="component" value="Unassembled WGS sequence"/>
</dbReference>
<dbReference type="PANTHER" id="PTHR37820">
    <property type="entry name" value="CELL DIVISION PROTEIN DIVIB"/>
    <property type="match status" value="1"/>
</dbReference>
<dbReference type="Pfam" id="PF08478">
    <property type="entry name" value="POTRA_1"/>
    <property type="match status" value="1"/>
</dbReference>
<feature type="region of interest" description="Disordered" evidence="9">
    <location>
        <begin position="1"/>
        <end position="99"/>
    </location>
</feature>
<comment type="similarity">
    <text evidence="8">Belongs to the FtsQ/DivIB family. DivIB subfamily.</text>
</comment>
<evidence type="ECO:0000256" key="4">
    <source>
        <dbReference type="ARBA" id="ARBA00022692"/>
    </source>
</evidence>
<feature type="compositionally biased region" description="Polar residues" evidence="9">
    <location>
        <begin position="14"/>
        <end position="26"/>
    </location>
</feature>
<feature type="region of interest" description="Disordered" evidence="9">
    <location>
        <begin position="408"/>
        <end position="438"/>
    </location>
</feature>
<dbReference type="GO" id="GO:0032153">
    <property type="term" value="C:cell division site"/>
    <property type="evidence" value="ECO:0007669"/>
    <property type="project" value="UniProtKB-UniRule"/>
</dbReference>
<sequence length="438" mass="48776">MDYEPQKTVEHPNRGTSSRFSVTKFFNENLEDDAVKKEDTAEVTRSEQNSENDMSPEFEDFFEQIATDHVSEKVDQDQFPEDTDEERALESDPENTDDHFIDETYYDETSDLNQNQDIEQTVEENIENDEAASAAFDRFKSQNEALSYEYKEEKKKVKRESIYLPILKKMWFPLGLSLIVFLISAYFILPVSKIGKFTVSGNVSETSAQIATASGLKTGDTIYSIYKQQATINKKIESQFSRVANAKLIFHFPNRIEVMVTEHKNSVALQQGKVTYLVLDNGYVVKSAAATADQIKNLPLLVDFTDEEAKTFVKAFETLTPSMQNLIKKVTKTPTSATKDFIALQLSDGNQVRVALSQMAVKLPYYPSIAKQIKAPQVVDMEAGIYAKSLSDYQADLSKQASAKSASISKAEAATNSSASSNSTSSSSTSSTVTSSSN</sequence>
<evidence type="ECO:0000313" key="11">
    <source>
        <dbReference type="EMBL" id="PCS01578.1"/>
    </source>
</evidence>
<dbReference type="Gene3D" id="3.40.50.10960">
    <property type="match status" value="1"/>
</dbReference>
<protein>
    <recommendedName>
        <fullName evidence="8">Cell division protein DivIB</fullName>
    </recommendedName>
</protein>
<feature type="compositionally biased region" description="Basic and acidic residues" evidence="9">
    <location>
        <begin position="1"/>
        <end position="13"/>
    </location>
</feature>
<evidence type="ECO:0000256" key="8">
    <source>
        <dbReference type="HAMAP-Rule" id="MF_00912"/>
    </source>
</evidence>
<keyword evidence="4 8" id="KW-0812">Transmembrane</keyword>
<keyword evidence="6 8" id="KW-0472">Membrane</keyword>
<evidence type="ECO:0000256" key="7">
    <source>
        <dbReference type="ARBA" id="ARBA00023306"/>
    </source>
</evidence>
<dbReference type="Pfam" id="PF03799">
    <property type="entry name" value="FtsQ_DivIB_C"/>
    <property type="match status" value="1"/>
</dbReference>
<reference evidence="11 12" key="1">
    <citation type="submission" date="2014-12" db="EMBL/GenBank/DDBJ databases">
        <title>Draft genome sequences of 10 type strains of Lactococcus.</title>
        <authorList>
            <person name="Sun Z."/>
            <person name="Zhong Z."/>
            <person name="Liu W."/>
            <person name="Zhang W."/>
            <person name="Zhang H."/>
        </authorList>
    </citation>
    <scope>NUCLEOTIDE SEQUENCE [LARGE SCALE GENOMIC DNA]</scope>
    <source>
        <strain evidence="11 12">JCM 16395</strain>
    </source>
</reference>
<gene>
    <name evidence="8" type="primary">divIB</name>
    <name evidence="11" type="ORF">RT41_GL000342</name>
</gene>
<comment type="function">
    <text evidence="8">Cell division protein that may be involved in stabilizing or promoting the assembly of the division complex.</text>
</comment>
<feature type="compositionally biased region" description="Basic and acidic residues" evidence="9">
    <location>
        <begin position="33"/>
        <end position="45"/>
    </location>
</feature>
<name>A0A2A5RQ76_9LACT</name>
<comment type="subcellular location">
    <subcellularLocation>
        <location evidence="8">Cell membrane</location>
        <topology evidence="8">Single-pass type II membrane protein</topology>
    </subcellularLocation>
    <subcellularLocation>
        <location evidence="1">Membrane</location>
    </subcellularLocation>
    <text evidence="8">Localizes to the division septum.</text>
</comment>
<dbReference type="InterPro" id="IPR026580">
    <property type="entry name" value="DivIB"/>
</dbReference>
<evidence type="ECO:0000256" key="1">
    <source>
        <dbReference type="ARBA" id="ARBA00004370"/>
    </source>
</evidence>
<feature type="compositionally biased region" description="Basic and acidic residues" evidence="9">
    <location>
        <begin position="86"/>
        <end position="99"/>
    </location>
</feature>
<dbReference type="GO" id="GO:0043093">
    <property type="term" value="P:FtsZ-dependent cytokinesis"/>
    <property type="evidence" value="ECO:0007669"/>
    <property type="project" value="UniProtKB-UniRule"/>
</dbReference>
<evidence type="ECO:0000256" key="6">
    <source>
        <dbReference type="ARBA" id="ARBA00023136"/>
    </source>
</evidence>
<dbReference type="HAMAP" id="MF_00912">
    <property type="entry name" value="DivIB"/>
    <property type="match status" value="1"/>
</dbReference>
<dbReference type="PANTHER" id="PTHR37820:SF1">
    <property type="entry name" value="CELL DIVISION PROTEIN FTSQ"/>
    <property type="match status" value="1"/>
</dbReference>
<dbReference type="GO" id="GO:0005886">
    <property type="term" value="C:plasma membrane"/>
    <property type="evidence" value="ECO:0007669"/>
    <property type="project" value="UniProtKB-SubCell"/>
</dbReference>
<keyword evidence="5 8" id="KW-1133">Transmembrane helix</keyword>
<evidence type="ECO:0000313" key="12">
    <source>
        <dbReference type="Proteomes" id="UP000218181"/>
    </source>
</evidence>
<dbReference type="PROSITE" id="PS51779">
    <property type="entry name" value="POTRA"/>
    <property type="match status" value="1"/>
</dbReference>
<evidence type="ECO:0000259" key="10">
    <source>
        <dbReference type="PROSITE" id="PS51779"/>
    </source>
</evidence>
<proteinExistence type="inferred from homology"/>
<dbReference type="EMBL" id="JXJU01000001">
    <property type="protein sequence ID" value="PCS01578.1"/>
    <property type="molecule type" value="Genomic_DNA"/>
</dbReference>
<dbReference type="InterPro" id="IPR050487">
    <property type="entry name" value="FtsQ_DivIB"/>
</dbReference>
<keyword evidence="12" id="KW-1185">Reference proteome</keyword>
<evidence type="ECO:0000256" key="9">
    <source>
        <dbReference type="SAM" id="MobiDB-lite"/>
    </source>
</evidence>
<feature type="transmembrane region" description="Helical" evidence="8">
    <location>
        <begin position="170"/>
        <end position="189"/>
    </location>
</feature>
<dbReference type="STRING" id="1291764.GCA_001311235_00071"/>
<organism evidence="11 12">
    <name type="scientific">Lactococcus fujiensis JCM 16395</name>
    <dbReference type="NCBI Taxonomy" id="1291764"/>
    <lineage>
        <taxon>Bacteria</taxon>
        <taxon>Bacillati</taxon>
        <taxon>Bacillota</taxon>
        <taxon>Bacilli</taxon>
        <taxon>Lactobacillales</taxon>
        <taxon>Streptococcaceae</taxon>
        <taxon>Lactococcus</taxon>
    </lineage>
</organism>
<evidence type="ECO:0000256" key="5">
    <source>
        <dbReference type="ARBA" id="ARBA00022989"/>
    </source>
</evidence>
<dbReference type="InterPro" id="IPR005548">
    <property type="entry name" value="Cell_div_FtsQ/DivIB_C"/>
</dbReference>
<evidence type="ECO:0000256" key="2">
    <source>
        <dbReference type="ARBA" id="ARBA00022475"/>
    </source>
</evidence>
<dbReference type="InterPro" id="IPR034746">
    <property type="entry name" value="POTRA"/>
</dbReference>